<keyword evidence="8" id="KW-0496">Mitochondrion</keyword>
<accession>A0A9W9WBS0</accession>
<evidence type="ECO:0000256" key="3">
    <source>
        <dbReference type="ARBA" id="ARBA00022448"/>
    </source>
</evidence>
<reference evidence="13" key="1">
    <citation type="submission" date="2022-12" db="EMBL/GenBank/DDBJ databases">
        <authorList>
            <person name="Petersen C."/>
        </authorList>
    </citation>
    <scope>NUCLEOTIDE SEQUENCE</scope>
    <source>
        <strain evidence="13">IBT 29677</strain>
    </source>
</reference>
<evidence type="ECO:0000256" key="9">
    <source>
        <dbReference type="ARBA" id="ARBA00023136"/>
    </source>
</evidence>
<dbReference type="Gene3D" id="1.50.40.10">
    <property type="entry name" value="Mitochondrial carrier domain"/>
    <property type="match status" value="1"/>
</dbReference>
<feature type="compositionally biased region" description="Polar residues" evidence="12">
    <location>
        <begin position="500"/>
        <end position="509"/>
    </location>
</feature>
<evidence type="ECO:0000256" key="10">
    <source>
        <dbReference type="PROSITE-ProRule" id="PRU00282"/>
    </source>
</evidence>
<gene>
    <name evidence="13" type="ORF">N7509_001103</name>
</gene>
<comment type="subcellular location">
    <subcellularLocation>
        <location evidence="1">Mitochondrion membrane</location>
        <topology evidence="1">Multi-pass membrane protein</topology>
    </subcellularLocation>
</comment>
<dbReference type="SUPFAM" id="SSF103506">
    <property type="entry name" value="Mitochondrial carrier"/>
    <property type="match status" value="1"/>
</dbReference>
<evidence type="ECO:0000313" key="13">
    <source>
        <dbReference type="EMBL" id="KAJ5414476.1"/>
    </source>
</evidence>
<evidence type="ECO:0000256" key="6">
    <source>
        <dbReference type="ARBA" id="ARBA00022792"/>
    </source>
</evidence>
<protein>
    <recommendedName>
        <fullName evidence="15">Mitochondrial thiamine pyrophosphate carrier 1</fullName>
    </recommendedName>
</protein>
<comment type="caution">
    <text evidence="13">The sequence shown here is derived from an EMBL/GenBank/DDBJ whole genome shotgun (WGS) entry which is preliminary data.</text>
</comment>
<dbReference type="AlphaFoldDB" id="A0A9W9WBS0"/>
<reference evidence="13" key="2">
    <citation type="journal article" date="2023" name="IMA Fungus">
        <title>Comparative genomic study of the Penicillium genus elucidates a diverse pangenome and 15 lateral gene transfer events.</title>
        <authorList>
            <person name="Petersen C."/>
            <person name="Sorensen T."/>
            <person name="Nielsen M.R."/>
            <person name="Sondergaard T.E."/>
            <person name="Sorensen J.L."/>
            <person name="Fitzpatrick D.A."/>
            <person name="Frisvad J.C."/>
            <person name="Nielsen K.L."/>
        </authorList>
    </citation>
    <scope>NUCLEOTIDE SEQUENCE</scope>
    <source>
        <strain evidence="13">IBT 29677</strain>
    </source>
</reference>
<evidence type="ECO:0000256" key="11">
    <source>
        <dbReference type="RuleBase" id="RU000488"/>
    </source>
</evidence>
<evidence type="ECO:0000256" key="5">
    <source>
        <dbReference type="ARBA" id="ARBA00022737"/>
    </source>
</evidence>
<dbReference type="InterPro" id="IPR023395">
    <property type="entry name" value="MCP_dom_sf"/>
</dbReference>
<evidence type="ECO:0000256" key="7">
    <source>
        <dbReference type="ARBA" id="ARBA00022989"/>
    </source>
</evidence>
<evidence type="ECO:0000256" key="4">
    <source>
        <dbReference type="ARBA" id="ARBA00022692"/>
    </source>
</evidence>
<evidence type="ECO:0008006" key="15">
    <source>
        <dbReference type="Google" id="ProtNLM"/>
    </source>
</evidence>
<keyword evidence="9 10" id="KW-0472">Membrane</keyword>
<feature type="region of interest" description="Disordered" evidence="12">
    <location>
        <begin position="479"/>
        <end position="523"/>
    </location>
</feature>
<proteinExistence type="inferred from homology"/>
<evidence type="ECO:0000313" key="14">
    <source>
        <dbReference type="Proteomes" id="UP001147747"/>
    </source>
</evidence>
<dbReference type="GO" id="GO:0031966">
    <property type="term" value="C:mitochondrial membrane"/>
    <property type="evidence" value="ECO:0007669"/>
    <property type="project" value="UniProtKB-SubCell"/>
</dbReference>
<evidence type="ECO:0000256" key="1">
    <source>
        <dbReference type="ARBA" id="ARBA00004225"/>
    </source>
</evidence>
<feature type="repeat" description="Solcar" evidence="10">
    <location>
        <begin position="187"/>
        <end position="274"/>
    </location>
</feature>
<dbReference type="OrthoDB" id="3364892at2759"/>
<dbReference type="Proteomes" id="UP001147747">
    <property type="component" value="Unassembled WGS sequence"/>
</dbReference>
<dbReference type="InterPro" id="IPR050567">
    <property type="entry name" value="Mitochondrial_Carrier"/>
</dbReference>
<name>A0A9W9WBS0_9EURO</name>
<dbReference type="Pfam" id="PF00153">
    <property type="entry name" value="Mito_carr"/>
    <property type="match status" value="1"/>
</dbReference>
<evidence type="ECO:0000256" key="12">
    <source>
        <dbReference type="SAM" id="MobiDB-lite"/>
    </source>
</evidence>
<dbReference type="EMBL" id="JAPZBU010000003">
    <property type="protein sequence ID" value="KAJ5414476.1"/>
    <property type="molecule type" value="Genomic_DNA"/>
</dbReference>
<keyword evidence="14" id="KW-1185">Reference proteome</keyword>
<keyword evidence="6" id="KW-0999">Mitochondrion inner membrane</keyword>
<organism evidence="13 14">
    <name type="scientific">Penicillium cosmopolitanum</name>
    <dbReference type="NCBI Taxonomy" id="1131564"/>
    <lineage>
        <taxon>Eukaryota</taxon>
        <taxon>Fungi</taxon>
        <taxon>Dikarya</taxon>
        <taxon>Ascomycota</taxon>
        <taxon>Pezizomycotina</taxon>
        <taxon>Eurotiomycetes</taxon>
        <taxon>Eurotiomycetidae</taxon>
        <taxon>Eurotiales</taxon>
        <taxon>Aspergillaceae</taxon>
        <taxon>Penicillium</taxon>
    </lineage>
</organism>
<dbReference type="GeneID" id="81364720"/>
<keyword evidence="4 10" id="KW-0812">Transmembrane</keyword>
<comment type="similarity">
    <text evidence="2 11">Belongs to the mitochondrial carrier (TC 2.A.29) family.</text>
</comment>
<dbReference type="PANTHER" id="PTHR45624:SF26">
    <property type="entry name" value="CARRIER PROTEIN, PUTATIVE (AFU_ORTHOLOGUE AFUA_1G07710)-RELATED"/>
    <property type="match status" value="1"/>
</dbReference>
<dbReference type="PROSITE" id="PS50920">
    <property type="entry name" value="SOLCAR"/>
    <property type="match status" value="1"/>
</dbReference>
<keyword evidence="7" id="KW-1133">Transmembrane helix</keyword>
<feature type="compositionally biased region" description="Polar residues" evidence="12">
    <location>
        <begin position="1"/>
        <end position="36"/>
    </location>
</feature>
<keyword evidence="5" id="KW-0677">Repeat</keyword>
<dbReference type="PANTHER" id="PTHR45624">
    <property type="entry name" value="MITOCHONDRIAL BASIC AMINO ACIDS TRANSPORTER-RELATED"/>
    <property type="match status" value="1"/>
</dbReference>
<dbReference type="GO" id="GO:0022857">
    <property type="term" value="F:transmembrane transporter activity"/>
    <property type="evidence" value="ECO:0007669"/>
    <property type="project" value="TreeGrafter"/>
</dbReference>
<evidence type="ECO:0000256" key="8">
    <source>
        <dbReference type="ARBA" id="ARBA00023128"/>
    </source>
</evidence>
<dbReference type="RefSeq" id="XP_056494322.1">
    <property type="nucleotide sequence ID" value="XM_056625740.1"/>
</dbReference>
<feature type="region of interest" description="Disordered" evidence="12">
    <location>
        <begin position="1"/>
        <end position="39"/>
    </location>
</feature>
<dbReference type="InterPro" id="IPR018108">
    <property type="entry name" value="MCP_transmembrane"/>
</dbReference>
<evidence type="ECO:0000256" key="2">
    <source>
        <dbReference type="ARBA" id="ARBA00006375"/>
    </source>
</evidence>
<keyword evidence="3 11" id="KW-0813">Transport</keyword>
<sequence length="555" mass="61529">MVLPHGQNSQVADSHSTGSWQDTSKAVDSDPSTTTIDGKRRVRPAELFPILGDDLISIPRKQPRKPRNDAATGASAAGVRALSAQFVAFYFRAPIKAFFRARVDYMALARAVNPRVADGKWSIHTTTPGLLIHAVKTYGWQFIPNQVLPPLMANAGVGAVLYTSYLQVLGSLHEPVRQGAKRVWPPAPPSSTFAAGFTAGTIQSIVAAPLDALQVRMQTSDLLEGQYRSMWHYGHHKLKQIGLGGIFAGWSLSFLRDSFGYAVFFSTFEYVKSQSYYSFVTWYYGALHPEHIERIPFSDSESRSASDRGVPVIKPHYALEPGFLLLAGVTASVAQQVIQHPLGVIQDLHLGRLEYLDHQASLDPSRRQMMRLYYHAYQETYKRCARKAARAGSSEGLALQYRQHSFSNIPAIPLRSLPNSPSITALEETASEKGSRRSSSDLSVWSDTGDLAEQLAHEDPLDPRKSVDRELLVWGHRGRNQPKRVHFPSHSQLDDDQQHPHSTSASHSHFNLEKIPIPNPPPRRISRIERVLAAIMSPRNGRAASIHGLVGKPLL</sequence>